<sequence length="301" mass="33734">MIIDTSIKSLPVLQALANETRLKIVNQLAIGEMNIGEIAKALAISNAITTRHVQQLEDAGIVKTRRCPGKFGLQKIVALAIDQIGIEFPEKIFPEYRHYHADVKVGHFTDYHAEPTCGLASEEGHIGMADQPRSFLDSQRVNAQLVWTGKGFLEYKIPNLVQTEDHLELLDISFEIASEFPISNNTWPSDITYYINGKKLGSDTVRGNYADVRGRLTPTWWPDTCSQYGELKHIRINQYDTSIDGVPTSDLNINDLALKGTDYFTLRIASEENMEHVGGLTLFGDKWGNHEQSIKVLTYVS</sequence>
<dbReference type="InterPro" id="IPR036388">
    <property type="entry name" value="WH-like_DNA-bd_sf"/>
</dbReference>
<dbReference type="GO" id="GO:0003677">
    <property type="term" value="F:DNA binding"/>
    <property type="evidence" value="ECO:0007669"/>
    <property type="project" value="UniProtKB-KW"/>
</dbReference>
<dbReference type="KEGG" id="esg:EsVE80_18260"/>
<dbReference type="Proteomes" id="UP000502998">
    <property type="component" value="Chromosome"/>
</dbReference>
<dbReference type="GO" id="GO:0003700">
    <property type="term" value="F:DNA-binding transcription factor activity"/>
    <property type="evidence" value="ECO:0007669"/>
    <property type="project" value="InterPro"/>
</dbReference>
<name>A0A679IDH3_9ENTE</name>
<evidence type="ECO:0000313" key="5">
    <source>
        <dbReference type="EMBL" id="BCA86303.1"/>
    </source>
</evidence>
<protein>
    <submittedName>
        <fullName evidence="5">Transcriptional regulator</fullName>
    </submittedName>
</protein>
<dbReference type="AlphaFoldDB" id="A0A679IDH3"/>
<organism evidence="5 6">
    <name type="scientific">Enterococcus saigonensis</name>
    <dbReference type="NCBI Taxonomy" id="1805431"/>
    <lineage>
        <taxon>Bacteria</taxon>
        <taxon>Bacillati</taxon>
        <taxon>Bacillota</taxon>
        <taxon>Bacilli</taxon>
        <taxon>Lactobacillales</taxon>
        <taxon>Enterococcaceae</taxon>
        <taxon>Enterococcus</taxon>
    </lineage>
</organism>
<evidence type="ECO:0000256" key="1">
    <source>
        <dbReference type="ARBA" id="ARBA00023015"/>
    </source>
</evidence>
<dbReference type="PANTHER" id="PTHR43132:SF2">
    <property type="entry name" value="ARSENICAL RESISTANCE OPERON REPRESSOR ARSR-RELATED"/>
    <property type="match status" value="1"/>
</dbReference>
<accession>A0A679IDH3</accession>
<dbReference type="SUPFAM" id="SSF46785">
    <property type="entry name" value="Winged helix' DNA-binding domain"/>
    <property type="match status" value="1"/>
</dbReference>
<dbReference type="InterPro" id="IPR051011">
    <property type="entry name" value="Metal_resp_trans_reg"/>
</dbReference>
<proteinExistence type="predicted"/>
<dbReference type="Gene3D" id="1.10.10.10">
    <property type="entry name" value="Winged helix-like DNA-binding domain superfamily/Winged helix DNA-binding domain"/>
    <property type="match status" value="1"/>
</dbReference>
<dbReference type="RefSeq" id="WP_173103470.1">
    <property type="nucleotide sequence ID" value="NZ_AP022822.1"/>
</dbReference>
<evidence type="ECO:0000256" key="3">
    <source>
        <dbReference type="ARBA" id="ARBA00023163"/>
    </source>
</evidence>
<evidence type="ECO:0000259" key="4">
    <source>
        <dbReference type="PROSITE" id="PS50987"/>
    </source>
</evidence>
<dbReference type="EMBL" id="AP022822">
    <property type="protein sequence ID" value="BCA86303.1"/>
    <property type="molecule type" value="Genomic_DNA"/>
</dbReference>
<keyword evidence="3" id="KW-0804">Transcription</keyword>
<dbReference type="InterPro" id="IPR001845">
    <property type="entry name" value="HTH_ArsR_DNA-bd_dom"/>
</dbReference>
<dbReference type="Pfam" id="PF01022">
    <property type="entry name" value="HTH_5"/>
    <property type="match status" value="1"/>
</dbReference>
<gene>
    <name evidence="5" type="ORF">EsVE80_18260</name>
</gene>
<dbReference type="InterPro" id="IPR036390">
    <property type="entry name" value="WH_DNA-bd_sf"/>
</dbReference>
<feature type="domain" description="HTH arsR-type" evidence="4">
    <location>
        <begin position="1"/>
        <end position="95"/>
    </location>
</feature>
<dbReference type="PANTHER" id="PTHR43132">
    <property type="entry name" value="ARSENICAL RESISTANCE OPERON REPRESSOR ARSR-RELATED"/>
    <property type="match status" value="1"/>
</dbReference>
<keyword evidence="1" id="KW-0805">Transcription regulation</keyword>
<reference evidence="5 6" key="1">
    <citation type="submission" date="2020-02" db="EMBL/GenBank/DDBJ databases">
        <title>Characterization of vanA genotype vancomycin-resistant Enterococcus saigonensis VE80.</title>
        <authorList>
            <person name="Harada T."/>
            <person name="Motooka D."/>
            <person name="Nakamura S."/>
            <person name="Yamamoto Y."/>
            <person name="Kawahara R."/>
            <person name="Kawatsu K."/>
        </authorList>
    </citation>
    <scope>NUCLEOTIDE SEQUENCE [LARGE SCALE GENOMIC DNA]</scope>
    <source>
        <strain evidence="5 6">VE80</strain>
    </source>
</reference>
<evidence type="ECO:0000256" key="2">
    <source>
        <dbReference type="ARBA" id="ARBA00023125"/>
    </source>
</evidence>
<dbReference type="InterPro" id="IPR011991">
    <property type="entry name" value="ArsR-like_HTH"/>
</dbReference>
<dbReference type="PROSITE" id="PS50987">
    <property type="entry name" value="HTH_ARSR_2"/>
    <property type="match status" value="1"/>
</dbReference>
<dbReference type="CDD" id="cd00090">
    <property type="entry name" value="HTH_ARSR"/>
    <property type="match status" value="1"/>
</dbReference>
<keyword evidence="6" id="KW-1185">Reference proteome</keyword>
<evidence type="ECO:0000313" key="6">
    <source>
        <dbReference type="Proteomes" id="UP000502998"/>
    </source>
</evidence>
<dbReference type="SMART" id="SM00418">
    <property type="entry name" value="HTH_ARSR"/>
    <property type="match status" value="1"/>
</dbReference>
<keyword evidence="2" id="KW-0238">DNA-binding</keyword>